<dbReference type="Gene3D" id="3.40.50.1820">
    <property type="entry name" value="alpha/beta hydrolase"/>
    <property type="match status" value="1"/>
</dbReference>
<evidence type="ECO:0000313" key="2">
    <source>
        <dbReference type="EMBL" id="KAI3434819.1"/>
    </source>
</evidence>
<reference evidence="2" key="1">
    <citation type="journal article" date="2019" name="Plant J.">
        <title>Chlorella vulgaris genome assembly and annotation reveals the molecular basis for metabolic acclimation to high light conditions.</title>
        <authorList>
            <person name="Cecchin M."/>
            <person name="Marcolungo L."/>
            <person name="Rossato M."/>
            <person name="Girolomoni L."/>
            <person name="Cosentino E."/>
            <person name="Cuine S."/>
            <person name="Li-Beisson Y."/>
            <person name="Delledonne M."/>
            <person name="Ballottari M."/>
        </authorList>
    </citation>
    <scope>NUCLEOTIDE SEQUENCE</scope>
    <source>
        <strain evidence="2">211/11P</strain>
    </source>
</reference>
<dbReference type="AlphaFoldDB" id="A0A9D4TUK7"/>
<name>A0A9D4TUK7_CHLVU</name>
<dbReference type="OrthoDB" id="348976at2759"/>
<accession>A0A9D4TUK7</accession>
<proteinExistence type="predicted"/>
<comment type="caution">
    <text evidence="2">The sequence shown here is derived from an EMBL/GenBank/DDBJ whole genome shotgun (WGS) entry which is preliminary data.</text>
</comment>
<gene>
    <name evidence="2" type="ORF">D9Q98_002876</name>
</gene>
<keyword evidence="3" id="KW-1185">Reference proteome</keyword>
<evidence type="ECO:0000313" key="3">
    <source>
        <dbReference type="Proteomes" id="UP001055712"/>
    </source>
</evidence>
<dbReference type="SUPFAM" id="SSF53474">
    <property type="entry name" value="alpha/beta-Hydrolases"/>
    <property type="match status" value="1"/>
</dbReference>
<dbReference type="PANTHER" id="PTHR47909">
    <property type="entry name" value="ALPHA/BETA-HYDROLASES SUPERFAMILY PROTEIN"/>
    <property type="match status" value="1"/>
</dbReference>
<reference evidence="2" key="2">
    <citation type="submission" date="2020-11" db="EMBL/GenBank/DDBJ databases">
        <authorList>
            <person name="Cecchin M."/>
            <person name="Marcolungo L."/>
            <person name="Rossato M."/>
            <person name="Girolomoni L."/>
            <person name="Cosentino E."/>
            <person name="Cuine S."/>
            <person name="Li-Beisson Y."/>
            <person name="Delledonne M."/>
            <person name="Ballottari M."/>
        </authorList>
    </citation>
    <scope>NUCLEOTIDE SEQUENCE</scope>
    <source>
        <strain evidence="2">211/11P</strain>
        <tissue evidence="2">Whole cell</tissue>
    </source>
</reference>
<dbReference type="PANTHER" id="PTHR47909:SF2">
    <property type="entry name" value="GPI INOSITOL-DEACYLASE"/>
    <property type="match status" value="1"/>
</dbReference>
<dbReference type="Proteomes" id="UP001055712">
    <property type="component" value="Unassembled WGS sequence"/>
</dbReference>
<sequence length="322" mass="34015">MIAFHSHTGAGWQSGGNHRLQRHRPCAAAAASASAAASRSVVILPGLGNNSKDYEGLAEQLQQRGLHVEVAPVNRIDWGRNASGLRYQDYWKGTLKPRPTVDWYLKRVEQAAEAAKRATDGAPMTLLCHSAGGWLGRLFLLDFDRTGIDRFVSLGSPQLAPPDGIVDQTRGILTWVNDAAPGAYHSDVQYVTVAGRFIQGAPLMGPGSWQQRVVGAGYKQVCGDATAWGDGVVPVPSAHLEGALQITLDGAYHSPLGAEDGRSLASVEESSDDGETAAAAVAMAAGTAGAGGKKPRCWYGSHTLIDGWVDHLMQPQTSSAAK</sequence>
<dbReference type="InterPro" id="IPR022742">
    <property type="entry name" value="Hydrolase_4"/>
</dbReference>
<dbReference type="InterPro" id="IPR029058">
    <property type="entry name" value="AB_hydrolase_fold"/>
</dbReference>
<evidence type="ECO:0000259" key="1">
    <source>
        <dbReference type="Pfam" id="PF12146"/>
    </source>
</evidence>
<protein>
    <recommendedName>
        <fullName evidence="1">Serine aminopeptidase S33 domain-containing protein</fullName>
    </recommendedName>
</protein>
<feature type="domain" description="Serine aminopeptidase S33" evidence="1">
    <location>
        <begin position="38"/>
        <end position="181"/>
    </location>
</feature>
<dbReference type="Pfam" id="PF12146">
    <property type="entry name" value="Hydrolase_4"/>
    <property type="match status" value="1"/>
</dbReference>
<organism evidence="2 3">
    <name type="scientific">Chlorella vulgaris</name>
    <name type="common">Green alga</name>
    <dbReference type="NCBI Taxonomy" id="3077"/>
    <lineage>
        <taxon>Eukaryota</taxon>
        <taxon>Viridiplantae</taxon>
        <taxon>Chlorophyta</taxon>
        <taxon>core chlorophytes</taxon>
        <taxon>Trebouxiophyceae</taxon>
        <taxon>Chlorellales</taxon>
        <taxon>Chlorellaceae</taxon>
        <taxon>Chlorella clade</taxon>
        <taxon>Chlorella</taxon>
    </lineage>
</organism>
<dbReference type="EMBL" id="SIDB01000003">
    <property type="protein sequence ID" value="KAI3434819.1"/>
    <property type="molecule type" value="Genomic_DNA"/>
</dbReference>